<dbReference type="PANTHER" id="PTHR44591">
    <property type="entry name" value="STRESS RESPONSE REGULATOR PROTEIN 1"/>
    <property type="match status" value="1"/>
</dbReference>
<dbReference type="PROSITE" id="PS50110">
    <property type="entry name" value="RESPONSE_REGULATORY"/>
    <property type="match status" value="1"/>
</dbReference>
<reference evidence="4 5" key="1">
    <citation type="submission" date="2019-02" db="EMBL/GenBank/DDBJ databases">
        <title>Genome sequence of the sea-ice species Brumimicrobium glaciale.</title>
        <authorList>
            <person name="Bowman J.P."/>
        </authorList>
    </citation>
    <scope>NUCLEOTIDE SEQUENCE [LARGE SCALE GENOMIC DNA]</scope>
    <source>
        <strain evidence="4 5">IC156</strain>
    </source>
</reference>
<sequence length="123" mass="13865">MKRPILLIVDDECDIKALYKSIVNRHFDFDIVEANSIKALQSVLMDCAPDYVLLDLCLQDGSGFDVVPALKKANPNVQFLVITAFNHCKEKNRAAELGAVGLLSKPFEKEALVEYLKQMHKSW</sequence>
<dbReference type="GO" id="GO:0000160">
    <property type="term" value="P:phosphorelay signal transduction system"/>
    <property type="evidence" value="ECO:0007669"/>
    <property type="project" value="InterPro"/>
</dbReference>
<keyword evidence="1 2" id="KW-0597">Phosphoprotein</keyword>
<name>A0A4Q4KMV1_9FLAO</name>
<dbReference type="EMBL" id="SETE01000002">
    <property type="protein sequence ID" value="RYM34731.1"/>
    <property type="molecule type" value="Genomic_DNA"/>
</dbReference>
<feature type="domain" description="Response regulatory" evidence="3">
    <location>
        <begin position="5"/>
        <end position="120"/>
    </location>
</feature>
<keyword evidence="5" id="KW-1185">Reference proteome</keyword>
<dbReference type="SUPFAM" id="SSF52172">
    <property type="entry name" value="CheY-like"/>
    <property type="match status" value="1"/>
</dbReference>
<dbReference type="CDD" id="cd00156">
    <property type="entry name" value="REC"/>
    <property type="match status" value="1"/>
</dbReference>
<dbReference type="AlphaFoldDB" id="A0A4Q4KMV1"/>
<dbReference type="RefSeq" id="WP_130092740.1">
    <property type="nucleotide sequence ID" value="NZ_SETE01000002.1"/>
</dbReference>
<evidence type="ECO:0000259" key="3">
    <source>
        <dbReference type="PROSITE" id="PS50110"/>
    </source>
</evidence>
<dbReference type="SMART" id="SM00448">
    <property type="entry name" value="REC"/>
    <property type="match status" value="1"/>
</dbReference>
<dbReference type="Gene3D" id="3.40.50.2300">
    <property type="match status" value="1"/>
</dbReference>
<gene>
    <name evidence="4" type="ORF">ERX46_04980</name>
</gene>
<protein>
    <submittedName>
        <fullName evidence="4">Response regulator</fullName>
    </submittedName>
</protein>
<evidence type="ECO:0000313" key="4">
    <source>
        <dbReference type="EMBL" id="RYM34731.1"/>
    </source>
</evidence>
<proteinExistence type="predicted"/>
<dbReference type="PANTHER" id="PTHR44591:SF3">
    <property type="entry name" value="RESPONSE REGULATORY DOMAIN-CONTAINING PROTEIN"/>
    <property type="match status" value="1"/>
</dbReference>
<dbReference type="InterPro" id="IPR050595">
    <property type="entry name" value="Bact_response_regulator"/>
</dbReference>
<dbReference type="OrthoDB" id="9789181at2"/>
<dbReference type="InterPro" id="IPR001789">
    <property type="entry name" value="Sig_transdc_resp-reg_receiver"/>
</dbReference>
<feature type="modified residue" description="4-aspartylphosphate" evidence="2">
    <location>
        <position position="55"/>
    </location>
</feature>
<evidence type="ECO:0000256" key="1">
    <source>
        <dbReference type="ARBA" id="ARBA00022553"/>
    </source>
</evidence>
<dbReference type="Pfam" id="PF00072">
    <property type="entry name" value="Response_reg"/>
    <property type="match status" value="1"/>
</dbReference>
<dbReference type="InterPro" id="IPR011006">
    <property type="entry name" value="CheY-like_superfamily"/>
</dbReference>
<organism evidence="4 5">
    <name type="scientific">Brumimicrobium glaciale</name>
    <dbReference type="NCBI Taxonomy" id="200475"/>
    <lineage>
        <taxon>Bacteria</taxon>
        <taxon>Pseudomonadati</taxon>
        <taxon>Bacteroidota</taxon>
        <taxon>Flavobacteriia</taxon>
        <taxon>Flavobacteriales</taxon>
        <taxon>Crocinitomicaceae</taxon>
        <taxon>Brumimicrobium</taxon>
    </lineage>
</organism>
<accession>A0A4Q4KMV1</accession>
<evidence type="ECO:0000256" key="2">
    <source>
        <dbReference type="PROSITE-ProRule" id="PRU00169"/>
    </source>
</evidence>
<dbReference type="Proteomes" id="UP000293952">
    <property type="component" value="Unassembled WGS sequence"/>
</dbReference>
<evidence type="ECO:0000313" key="5">
    <source>
        <dbReference type="Proteomes" id="UP000293952"/>
    </source>
</evidence>
<comment type="caution">
    <text evidence="4">The sequence shown here is derived from an EMBL/GenBank/DDBJ whole genome shotgun (WGS) entry which is preliminary data.</text>
</comment>